<evidence type="ECO:0000313" key="2">
    <source>
        <dbReference type="Proteomes" id="UP000238157"/>
    </source>
</evidence>
<comment type="caution">
    <text evidence="1">The sequence shown here is derived from an EMBL/GenBank/DDBJ whole genome shotgun (WGS) entry which is preliminary data.</text>
</comment>
<evidence type="ECO:0000313" key="1">
    <source>
        <dbReference type="EMBL" id="PRY88374.1"/>
    </source>
</evidence>
<protein>
    <submittedName>
        <fullName evidence="1">Uncharacterized protein</fullName>
    </submittedName>
</protein>
<keyword evidence="2" id="KW-1185">Reference proteome</keyword>
<dbReference type="AlphaFoldDB" id="A0A2T0WPC5"/>
<sequence>MTSIFNYFSIVFSGYQRKSKSINGVKVHFKYKYGTELFNPFKILQDQFFKLQQVKEEFVFDVPDSNYSADKILNRIEQKNPRVSCWSAWVEGYLEVNRYVVKEGDRVTSFYIFFFEGELLAFLHKKYDYGRERKTIIESEIMKGADKREVDFSNEDEPIVFKIHDKGIYVEKFVHTHLFFVADTHNFEKVCKQMNGFLEQKIT</sequence>
<name>A0A2T0WPC5_9BACT</name>
<dbReference type="EMBL" id="PVTR01000004">
    <property type="protein sequence ID" value="PRY88374.1"/>
    <property type="molecule type" value="Genomic_DNA"/>
</dbReference>
<gene>
    <name evidence="1" type="ORF">CLW00_10425</name>
</gene>
<organism evidence="1 2">
    <name type="scientific">Mongoliibacter ruber</name>
    <dbReference type="NCBI Taxonomy" id="1750599"/>
    <lineage>
        <taxon>Bacteria</taxon>
        <taxon>Pseudomonadati</taxon>
        <taxon>Bacteroidota</taxon>
        <taxon>Cytophagia</taxon>
        <taxon>Cytophagales</taxon>
        <taxon>Cyclobacteriaceae</taxon>
        <taxon>Mongoliibacter</taxon>
    </lineage>
</organism>
<reference evidence="1 2" key="1">
    <citation type="submission" date="2018-03" db="EMBL/GenBank/DDBJ databases">
        <title>Genomic Encyclopedia of Archaeal and Bacterial Type Strains, Phase II (KMG-II): from individual species to whole genera.</title>
        <authorList>
            <person name="Goeker M."/>
        </authorList>
    </citation>
    <scope>NUCLEOTIDE SEQUENCE [LARGE SCALE GENOMIC DNA]</scope>
    <source>
        <strain evidence="1 2">DSM 27929</strain>
    </source>
</reference>
<accession>A0A2T0WPC5</accession>
<proteinExistence type="predicted"/>
<dbReference type="Proteomes" id="UP000238157">
    <property type="component" value="Unassembled WGS sequence"/>
</dbReference>